<dbReference type="Gene3D" id="3.30.1400.10">
    <property type="entry name" value="ZipA, C-terminal FtsZ-binding domain"/>
    <property type="match status" value="1"/>
</dbReference>
<dbReference type="InterPro" id="IPR036765">
    <property type="entry name" value="ZipA_FtsZ-bd_C_sf"/>
</dbReference>
<accession>A0A382DYH8</accession>
<name>A0A382DYH8_9ZZZZ</name>
<evidence type="ECO:0000256" key="5">
    <source>
        <dbReference type="ARBA" id="ARBA00022989"/>
    </source>
</evidence>
<gene>
    <name evidence="9" type="ORF">METZ01_LOCUS195501</name>
</gene>
<evidence type="ECO:0000259" key="8">
    <source>
        <dbReference type="SMART" id="SM00771"/>
    </source>
</evidence>
<dbReference type="InterPro" id="IPR011919">
    <property type="entry name" value="Cell_div_ZipA"/>
</dbReference>
<evidence type="ECO:0000256" key="6">
    <source>
        <dbReference type="ARBA" id="ARBA00023136"/>
    </source>
</evidence>
<evidence type="ECO:0000256" key="4">
    <source>
        <dbReference type="ARBA" id="ARBA00022692"/>
    </source>
</evidence>
<evidence type="ECO:0000256" key="7">
    <source>
        <dbReference type="ARBA" id="ARBA00023306"/>
    </source>
</evidence>
<dbReference type="SUPFAM" id="SSF64383">
    <property type="entry name" value="Cell-division protein ZipA, C-terminal domain"/>
    <property type="match status" value="1"/>
</dbReference>
<dbReference type="GO" id="GO:0032153">
    <property type="term" value="C:cell division site"/>
    <property type="evidence" value="ECO:0007669"/>
    <property type="project" value="TreeGrafter"/>
</dbReference>
<keyword evidence="3" id="KW-0132">Cell division</keyword>
<keyword evidence="4" id="KW-0812">Transmembrane</keyword>
<dbReference type="SMART" id="SM00771">
    <property type="entry name" value="ZipA_C"/>
    <property type="match status" value="1"/>
</dbReference>
<keyword evidence="1" id="KW-1003">Cell membrane</keyword>
<dbReference type="AlphaFoldDB" id="A0A382DYH8"/>
<organism evidence="9">
    <name type="scientific">marine metagenome</name>
    <dbReference type="NCBI Taxonomy" id="408172"/>
    <lineage>
        <taxon>unclassified sequences</taxon>
        <taxon>metagenomes</taxon>
        <taxon>ecological metagenomes</taxon>
    </lineage>
</organism>
<dbReference type="PANTHER" id="PTHR38685:SF1">
    <property type="entry name" value="CELL DIVISION PROTEIN ZIPA"/>
    <property type="match status" value="1"/>
</dbReference>
<dbReference type="PANTHER" id="PTHR38685">
    <property type="entry name" value="CELL DIVISION PROTEIN ZIPA"/>
    <property type="match status" value="1"/>
</dbReference>
<evidence type="ECO:0000256" key="3">
    <source>
        <dbReference type="ARBA" id="ARBA00022618"/>
    </source>
</evidence>
<evidence type="ECO:0000256" key="2">
    <source>
        <dbReference type="ARBA" id="ARBA00022519"/>
    </source>
</evidence>
<keyword evidence="7" id="KW-0131">Cell cycle</keyword>
<keyword evidence="6" id="KW-0472">Membrane</keyword>
<dbReference type="InterPro" id="IPR007449">
    <property type="entry name" value="ZipA_FtsZ-bd_C"/>
</dbReference>
<keyword evidence="2" id="KW-0997">Cell inner membrane</keyword>
<sequence length="211" mass="24459">MMTEMRLILLSLGLLFVAYLYFSGRSGFKFSLKHRQFGKSLDQLKLMKEPINAIMEHERESVAEKVESKDGVEEKPLVIRVVPRDGEFTMERVFLALHEAGLKQGKYNIFHFFQEPLSEEALFSVANLREPGVFDLINLKQEKVPGLSFFLMFPGPADPLGRFDRMVETARWIAEQLDADLLDERGSSWSVQRERYLREEIAEYCQQFIAS</sequence>
<feature type="domain" description="ZipA C-terminal FtsZ-binding" evidence="8">
    <location>
        <begin position="73"/>
        <end position="201"/>
    </location>
</feature>
<dbReference type="Pfam" id="PF04354">
    <property type="entry name" value="ZipA_C"/>
    <property type="match status" value="1"/>
</dbReference>
<dbReference type="GO" id="GO:0005886">
    <property type="term" value="C:plasma membrane"/>
    <property type="evidence" value="ECO:0007669"/>
    <property type="project" value="TreeGrafter"/>
</dbReference>
<dbReference type="EMBL" id="UINC01041414">
    <property type="protein sequence ID" value="SVB42647.1"/>
    <property type="molecule type" value="Genomic_DNA"/>
</dbReference>
<evidence type="ECO:0000256" key="1">
    <source>
        <dbReference type="ARBA" id="ARBA00022475"/>
    </source>
</evidence>
<evidence type="ECO:0000313" key="9">
    <source>
        <dbReference type="EMBL" id="SVB42647.1"/>
    </source>
</evidence>
<reference evidence="9" key="1">
    <citation type="submission" date="2018-05" db="EMBL/GenBank/DDBJ databases">
        <authorList>
            <person name="Lanie J.A."/>
            <person name="Ng W.-L."/>
            <person name="Kazmierczak K.M."/>
            <person name="Andrzejewski T.M."/>
            <person name="Davidsen T.M."/>
            <person name="Wayne K.J."/>
            <person name="Tettelin H."/>
            <person name="Glass J.I."/>
            <person name="Rusch D."/>
            <person name="Podicherti R."/>
            <person name="Tsui H.-C.T."/>
            <person name="Winkler M.E."/>
        </authorList>
    </citation>
    <scope>NUCLEOTIDE SEQUENCE</scope>
</reference>
<protein>
    <recommendedName>
        <fullName evidence="8">ZipA C-terminal FtsZ-binding domain-containing protein</fullName>
    </recommendedName>
</protein>
<dbReference type="GO" id="GO:0000917">
    <property type="term" value="P:division septum assembly"/>
    <property type="evidence" value="ECO:0007669"/>
    <property type="project" value="TreeGrafter"/>
</dbReference>
<proteinExistence type="predicted"/>
<keyword evidence="5" id="KW-1133">Transmembrane helix</keyword>